<organism evidence="1 2">
    <name type="scientific">Meloidogyne enterolobii</name>
    <name type="common">Root-knot nematode worm</name>
    <name type="synonym">Meloidogyne mayaguensis</name>
    <dbReference type="NCBI Taxonomy" id="390850"/>
    <lineage>
        <taxon>Eukaryota</taxon>
        <taxon>Metazoa</taxon>
        <taxon>Ecdysozoa</taxon>
        <taxon>Nematoda</taxon>
        <taxon>Chromadorea</taxon>
        <taxon>Rhabditida</taxon>
        <taxon>Tylenchina</taxon>
        <taxon>Tylenchomorpha</taxon>
        <taxon>Tylenchoidea</taxon>
        <taxon>Meloidogynidae</taxon>
        <taxon>Meloidogyninae</taxon>
        <taxon>Meloidogyne</taxon>
    </lineage>
</organism>
<dbReference type="Proteomes" id="UP001497535">
    <property type="component" value="Unassembled WGS sequence"/>
</dbReference>
<protein>
    <submittedName>
        <fullName evidence="1">Uncharacterized protein</fullName>
    </submittedName>
</protein>
<keyword evidence="2" id="KW-1185">Reference proteome</keyword>
<evidence type="ECO:0000313" key="2">
    <source>
        <dbReference type="Proteomes" id="UP001497535"/>
    </source>
</evidence>
<name>A0ACB0Y139_MELEN</name>
<comment type="caution">
    <text evidence="1">The sequence shown here is derived from an EMBL/GenBank/DDBJ whole genome shotgun (WGS) entry which is preliminary data.</text>
</comment>
<accession>A0ACB0Y139</accession>
<sequence length="208" mass="24030">MFFPMFFLLIFIFPYLLFTQSIRSIYRIPLIVLFGCCLFVAFPLQLQIFFLIPFLIFSDFSYFQPSKFFIKKMADKFVGKWKLTDSDNFNDYLKEVGVGMVVRATAAAVKPVLEFVVDGDNWKMTSTSTFANWVCDFKIGEPKEQKTADGRTLMSTFTFTDGKLVEEQKKISEKDKDSHIERYVDGDGKMVITCESGGVKAVRKYEKM</sequence>
<reference evidence="1" key="1">
    <citation type="submission" date="2023-11" db="EMBL/GenBank/DDBJ databases">
        <authorList>
            <person name="Poullet M."/>
        </authorList>
    </citation>
    <scope>NUCLEOTIDE SEQUENCE</scope>
    <source>
        <strain evidence="1">E1834</strain>
    </source>
</reference>
<dbReference type="EMBL" id="CAVMJV010000004">
    <property type="protein sequence ID" value="CAK5026171.1"/>
    <property type="molecule type" value="Genomic_DNA"/>
</dbReference>
<evidence type="ECO:0000313" key="1">
    <source>
        <dbReference type="EMBL" id="CAK5026171.1"/>
    </source>
</evidence>
<gene>
    <name evidence="1" type="ORF">MENTE1834_LOCUS6004</name>
</gene>
<proteinExistence type="predicted"/>